<proteinExistence type="predicted"/>
<protein>
    <recommendedName>
        <fullName evidence="2">EF-hand domain-containing protein</fullName>
    </recommendedName>
</protein>
<gene>
    <name evidence="3" type="ORF">CEUSTIGMA_g13435.t1</name>
</gene>
<dbReference type="Proteomes" id="UP000232323">
    <property type="component" value="Unassembled WGS sequence"/>
</dbReference>
<dbReference type="GO" id="GO:0005509">
    <property type="term" value="F:calcium ion binding"/>
    <property type="evidence" value="ECO:0007669"/>
    <property type="project" value="InterPro"/>
</dbReference>
<dbReference type="SMART" id="SM00054">
    <property type="entry name" value="EFh"/>
    <property type="match status" value="1"/>
</dbReference>
<dbReference type="PROSITE" id="PS00018">
    <property type="entry name" value="EF_HAND_1"/>
    <property type="match status" value="1"/>
</dbReference>
<dbReference type="PROSITE" id="PS50222">
    <property type="entry name" value="EF_HAND_2"/>
    <property type="match status" value="1"/>
</dbReference>
<comment type="caution">
    <text evidence="3">The sequence shown here is derived from an EMBL/GenBank/DDBJ whole genome shotgun (WGS) entry which is preliminary data.</text>
</comment>
<dbReference type="InterPro" id="IPR018247">
    <property type="entry name" value="EF_Hand_1_Ca_BS"/>
</dbReference>
<accession>A0A250XT97</accession>
<feature type="domain" description="EF-hand" evidence="2">
    <location>
        <begin position="111"/>
        <end position="146"/>
    </location>
</feature>
<dbReference type="InterPro" id="IPR002048">
    <property type="entry name" value="EF_hand_dom"/>
</dbReference>
<dbReference type="AlphaFoldDB" id="A0A250XT97"/>
<sequence length="597" mass="67528">MVSHTHESRRFELLQLWKRHLIKEGLITLKAAYSSERVHHDQSRAEIQSTDSVKAVSVQCLFAFHQSLTLLTFNPVYDPKATYCGLLLSNGEYCRLQQVLHSMSDLEESSQMLRDMRSIFDMYDKDKSGELEEAEFVAVMVNVGFDVEQARATYYEINSDGEGGVSLPEFEAWFLASEKTKRKAKKKPVAMTYKSLLQNVERLVDVISKEAELGDLCMFFNSRLAEMRRVVPMHSGIQRPHLPPAVLQGDWRNLIDKVAWQIHTNKLKSAECLMNQLLLRNVDLLDLPTEKIKTLGQHLNQGQAELKLGLASALVAFASMIYWNPEDEQTAAFLRKCGQEISATVTGCNKSSFFNGSKQVQFENEKFEIVRSMIKLKYGQLQPVQKILLVEAEISLGQWLANRKHVKNGERLSNKSLCYLKDFDLDIMSQISNTKDEASNADFHSLLPSESTSLPQRIIKQQGMKRQMAVSMPGVPEDIRGPAGNKSIGGSFLPRNFAEIDIREAALCKQVHRGSTAVFENRCRERYCSDPGVRSCSSVKRNAEESVHLEISSVQHHEDSAIKLRADDVKHQKVLGIGPVSIRQVKRLPIKNSTKET</sequence>
<evidence type="ECO:0000313" key="3">
    <source>
        <dbReference type="EMBL" id="GAX86020.1"/>
    </source>
</evidence>
<reference evidence="3 4" key="1">
    <citation type="submission" date="2017-08" db="EMBL/GenBank/DDBJ databases">
        <title>Acidophilic green algal genome provides insights into adaptation to an acidic environment.</title>
        <authorList>
            <person name="Hirooka S."/>
            <person name="Hirose Y."/>
            <person name="Kanesaki Y."/>
            <person name="Higuchi S."/>
            <person name="Fujiwara T."/>
            <person name="Onuma R."/>
            <person name="Era A."/>
            <person name="Ohbayashi R."/>
            <person name="Uzuka A."/>
            <person name="Nozaki H."/>
            <person name="Yoshikawa H."/>
            <person name="Miyagishima S.Y."/>
        </authorList>
    </citation>
    <scope>NUCLEOTIDE SEQUENCE [LARGE SCALE GENOMIC DNA]</scope>
    <source>
        <strain evidence="3 4">NIES-2499</strain>
    </source>
</reference>
<dbReference type="EMBL" id="BEGY01000217">
    <property type="protein sequence ID" value="GAX86020.1"/>
    <property type="molecule type" value="Genomic_DNA"/>
</dbReference>
<evidence type="ECO:0000313" key="4">
    <source>
        <dbReference type="Proteomes" id="UP000232323"/>
    </source>
</evidence>
<keyword evidence="4" id="KW-1185">Reference proteome</keyword>
<dbReference type="Gene3D" id="1.10.238.10">
    <property type="entry name" value="EF-hand"/>
    <property type="match status" value="1"/>
</dbReference>
<dbReference type="Pfam" id="PF13499">
    <property type="entry name" value="EF-hand_7"/>
    <property type="match status" value="1"/>
</dbReference>
<evidence type="ECO:0000256" key="1">
    <source>
        <dbReference type="ARBA" id="ARBA00022837"/>
    </source>
</evidence>
<dbReference type="SUPFAM" id="SSF47473">
    <property type="entry name" value="EF-hand"/>
    <property type="match status" value="1"/>
</dbReference>
<dbReference type="OrthoDB" id="531745at2759"/>
<dbReference type="CDD" id="cd00051">
    <property type="entry name" value="EFh"/>
    <property type="match status" value="1"/>
</dbReference>
<evidence type="ECO:0000259" key="2">
    <source>
        <dbReference type="PROSITE" id="PS50222"/>
    </source>
</evidence>
<dbReference type="InterPro" id="IPR011992">
    <property type="entry name" value="EF-hand-dom_pair"/>
</dbReference>
<name>A0A250XT97_9CHLO</name>
<organism evidence="3 4">
    <name type="scientific">Chlamydomonas eustigma</name>
    <dbReference type="NCBI Taxonomy" id="1157962"/>
    <lineage>
        <taxon>Eukaryota</taxon>
        <taxon>Viridiplantae</taxon>
        <taxon>Chlorophyta</taxon>
        <taxon>core chlorophytes</taxon>
        <taxon>Chlorophyceae</taxon>
        <taxon>CS clade</taxon>
        <taxon>Chlamydomonadales</taxon>
        <taxon>Chlamydomonadaceae</taxon>
        <taxon>Chlamydomonas</taxon>
    </lineage>
</organism>
<keyword evidence="1" id="KW-0106">Calcium</keyword>